<feature type="compositionally biased region" description="Basic and acidic residues" evidence="4">
    <location>
        <begin position="354"/>
        <end position="375"/>
    </location>
</feature>
<feature type="compositionally biased region" description="Basic and acidic residues" evidence="4">
    <location>
        <begin position="335"/>
        <end position="344"/>
    </location>
</feature>
<gene>
    <name evidence="6" type="ORF">F503_04558</name>
</gene>
<feature type="region of interest" description="Disordered" evidence="4">
    <location>
        <begin position="1"/>
        <end position="21"/>
    </location>
</feature>
<reference evidence="6 7" key="1">
    <citation type="journal article" date="2013" name="BMC Genomics">
        <title>The genome and transcriptome of the pine saprophyte Ophiostoma piceae, and a comparison with the bark beetle-associated pine pathogen Grosmannia clavigera.</title>
        <authorList>
            <person name="Haridas S."/>
            <person name="Wang Y."/>
            <person name="Lim L."/>
            <person name="Massoumi Alamouti S."/>
            <person name="Jackman S."/>
            <person name="Docking R."/>
            <person name="Robertson G."/>
            <person name="Birol I."/>
            <person name="Bohlmann J."/>
            <person name="Breuil C."/>
        </authorList>
    </citation>
    <scope>NUCLEOTIDE SEQUENCE [LARGE SCALE GENOMIC DNA]</scope>
    <source>
        <strain evidence="6 7">UAMH 11346</strain>
    </source>
</reference>
<sequence>MTEATPLPTDDATRQPPTSASATTRLNTTAVVSAASPAVPFKYYHQYCFHLSPTFNRFCPMRVRDLLRLDQFDAFEGRLVLCPFMACCVGSRIQLNTWLGQNIFFHMNHPIKWVRVSGVVVNFADYYGRHVYTIDDGTGMSIECVMPAVRPPPEKRGAKSQAAAAGQTAGASISGTMTAVDLAADRLRQRDQQKKADDLVKDKLGKVIEARGDLCLYQTQHRGSFLQVQISKLKVLRGTQQEVEFWHKVNTFTRETLDKPWVVDKQVVRECRKAAHEYKEEAERNKPKHSAAPAKASSTIQAVSQTADPTPLPPPRRPRKRWQLRPNTPDGGDVEDMHNEREPSYDAVEPSYDAVEHKPEPMELDDQPPRREPSPRRYRAPLNSMGPLRCNDVNKMDVNAGRSPPRTRRKKWNIK</sequence>
<dbReference type="SUPFAM" id="SSF50249">
    <property type="entry name" value="Nucleic acid-binding proteins"/>
    <property type="match status" value="1"/>
</dbReference>
<feature type="compositionally biased region" description="Polar residues" evidence="4">
    <location>
        <begin position="299"/>
        <end position="308"/>
    </location>
</feature>
<dbReference type="OrthoDB" id="77828at2759"/>
<dbReference type="GO" id="GO:0000781">
    <property type="term" value="C:chromosome, telomeric region"/>
    <property type="evidence" value="ECO:0007669"/>
    <property type="project" value="UniProtKB-SubCell"/>
</dbReference>
<dbReference type="AlphaFoldDB" id="S3CAL7"/>
<evidence type="ECO:0000313" key="6">
    <source>
        <dbReference type="EMBL" id="EPE08971.1"/>
    </source>
</evidence>
<comment type="subcellular location">
    <subcellularLocation>
        <location evidence="1">Chromosome</location>
        <location evidence="1">Telomere</location>
    </subcellularLocation>
</comment>
<keyword evidence="3" id="KW-0779">Telomere</keyword>
<evidence type="ECO:0000313" key="7">
    <source>
        <dbReference type="Proteomes" id="UP000016923"/>
    </source>
</evidence>
<keyword evidence="7" id="KW-1185">Reference proteome</keyword>
<feature type="compositionally biased region" description="Basic residues" evidence="4">
    <location>
        <begin position="405"/>
        <end position="415"/>
    </location>
</feature>
<dbReference type="VEuPathDB" id="FungiDB:F503_04558"/>
<dbReference type="InterPro" id="IPR012340">
    <property type="entry name" value="NA-bd_OB-fold"/>
</dbReference>
<evidence type="ECO:0000259" key="5">
    <source>
        <dbReference type="Pfam" id="PF10451"/>
    </source>
</evidence>
<dbReference type="HOGENOM" id="CLU_662391_0_0_1"/>
<feature type="domain" description="CST complex subunit Stn1 N-terminal" evidence="5">
    <location>
        <begin position="223"/>
        <end position="303"/>
    </location>
</feature>
<name>S3CAL7_OPHP1</name>
<dbReference type="InterPro" id="IPR018856">
    <property type="entry name" value="Stn1_N"/>
</dbReference>
<protein>
    <submittedName>
        <fullName evidence="6">Ob-fold nucleic acid binding domain-containing protein</fullName>
    </submittedName>
</protein>
<evidence type="ECO:0000256" key="4">
    <source>
        <dbReference type="SAM" id="MobiDB-lite"/>
    </source>
</evidence>
<dbReference type="eggNOG" id="KOG2254">
    <property type="taxonomic scope" value="Eukaryota"/>
</dbReference>
<dbReference type="EMBL" id="KE148148">
    <property type="protein sequence ID" value="EPE08971.1"/>
    <property type="molecule type" value="Genomic_DNA"/>
</dbReference>
<organism evidence="6 7">
    <name type="scientific">Ophiostoma piceae (strain UAMH 11346)</name>
    <name type="common">Sap stain fungus</name>
    <dbReference type="NCBI Taxonomy" id="1262450"/>
    <lineage>
        <taxon>Eukaryota</taxon>
        <taxon>Fungi</taxon>
        <taxon>Dikarya</taxon>
        <taxon>Ascomycota</taxon>
        <taxon>Pezizomycotina</taxon>
        <taxon>Sordariomycetes</taxon>
        <taxon>Sordariomycetidae</taxon>
        <taxon>Ophiostomatales</taxon>
        <taxon>Ophiostomataceae</taxon>
        <taxon>Ophiostoma</taxon>
    </lineage>
</organism>
<keyword evidence="2" id="KW-0158">Chromosome</keyword>
<evidence type="ECO:0000256" key="2">
    <source>
        <dbReference type="ARBA" id="ARBA00022454"/>
    </source>
</evidence>
<dbReference type="Proteomes" id="UP000016923">
    <property type="component" value="Unassembled WGS sequence"/>
</dbReference>
<evidence type="ECO:0000256" key="3">
    <source>
        <dbReference type="ARBA" id="ARBA00022895"/>
    </source>
</evidence>
<accession>S3CAL7</accession>
<evidence type="ECO:0000256" key="1">
    <source>
        <dbReference type="ARBA" id="ARBA00004574"/>
    </source>
</evidence>
<dbReference type="Pfam" id="PF10451">
    <property type="entry name" value="Stn1"/>
    <property type="match status" value="2"/>
</dbReference>
<feature type="domain" description="CST complex subunit Stn1 N-terminal" evidence="5">
    <location>
        <begin position="89"/>
        <end position="145"/>
    </location>
</feature>
<dbReference type="Gene3D" id="2.40.50.140">
    <property type="entry name" value="Nucleic acid-binding proteins"/>
    <property type="match status" value="1"/>
</dbReference>
<feature type="region of interest" description="Disordered" evidence="4">
    <location>
        <begin position="277"/>
        <end position="415"/>
    </location>
</feature>
<proteinExistence type="predicted"/>